<evidence type="ECO:0000313" key="1">
    <source>
        <dbReference type="EMBL" id="ABY22537.1"/>
    </source>
</evidence>
<organism evidence="1 2">
    <name type="scientific">Renibacterium salmoninarum (strain ATCC 33209 / DSM 20767 / JCM 11484 / NBRC 15589 / NCIMB 2235)</name>
    <dbReference type="NCBI Taxonomy" id="288705"/>
    <lineage>
        <taxon>Bacteria</taxon>
        <taxon>Bacillati</taxon>
        <taxon>Actinomycetota</taxon>
        <taxon>Actinomycetes</taxon>
        <taxon>Micrococcales</taxon>
        <taxon>Micrococcaceae</taxon>
        <taxon>Renibacterium</taxon>
    </lineage>
</organism>
<keyword evidence="2" id="KW-1185">Reference proteome</keyword>
<dbReference type="SUPFAM" id="SSF48452">
    <property type="entry name" value="TPR-like"/>
    <property type="match status" value="1"/>
</dbReference>
<dbReference type="eggNOG" id="COG3903">
    <property type="taxonomic scope" value="Bacteria"/>
</dbReference>
<dbReference type="InterPro" id="IPR011990">
    <property type="entry name" value="TPR-like_helical_dom_sf"/>
</dbReference>
<sequence length="557" mass="61627">MRRLCSFPSGFSLEAAIAVAGSDRDDLESVEDDIEILLNQLLLLVYENQQSSHLRYRMLETVREFGAIEQDRAAEVTLVATQMAAWARSWCTERIDNSYGPRQLKTVHEVTIEQDNLIFILRRAIVERDTKTVFPLFALLGNYWSIRSMHQDVVSFADAVMESIRDVPVEDEDVQAALLAVTIISATTAMVNLRLSAKSRTMVRRLLARNIPLDEHLRTMSELWLCLGSPEKLAVRVAQAKASQHKMKHSTAFLVESFLMENSGRIAEAISAAQTAFRLGKELDDGWTMGTVSVSLAQLFTQRANHAQALSWGERAVEYLSELDAVSDLRQLQALIAANHISLGQLEAAEHIFAAELANLDDDQFFDSPGIGIAVQAEIYLHTAQVAARLAAYRTLLDSKIYQALPTGPYGPVLVAAAICAHLLNDLEHGKSVSVRQQTLDYWCKHLRLRTIAWRRMSGQSFTDRPVLGTSAMTIGSWAALTAASGSPRSSVGLELLTMSGGRQDVPSLLWERHLAAARSRLGDAAVETQLRLAPGFSSDASLQRVFELLSDPSLRD</sequence>
<accession>A9WQ97</accession>
<dbReference type="Proteomes" id="UP000002007">
    <property type="component" value="Chromosome"/>
</dbReference>
<dbReference type="AlphaFoldDB" id="A9WQ97"/>
<protein>
    <submittedName>
        <fullName evidence="1">Transcriptional regulator, LuxR family</fullName>
    </submittedName>
</protein>
<dbReference type="HOGENOM" id="CLU_439330_0_0_11"/>
<proteinExistence type="predicted"/>
<evidence type="ECO:0000313" key="2">
    <source>
        <dbReference type="Proteomes" id="UP000002007"/>
    </source>
</evidence>
<dbReference type="EMBL" id="CP000910">
    <property type="protein sequence ID" value="ABY22537.1"/>
    <property type="molecule type" value="Genomic_DNA"/>
</dbReference>
<name>A9WQ97_RENSM</name>
<dbReference type="STRING" id="288705.RSal33209_0790"/>
<dbReference type="Gene3D" id="1.25.40.10">
    <property type="entry name" value="Tetratricopeptide repeat domain"/>
    <property type="match status" value="1"/>
</dbReference>
<gene>
    <name evidence="1" type="ordered locus">RSal33209_0790</name>
</gene>
<reference evidence="2" key="1">
    <citation type="journal article" date="2008" name="J. Bacteriol.">
        <title>Genome sequence of the fish pathogen Renibacterium salmoninarum suggests reductive evolution away from an environmental Arthrobacter ancestor.</title>
        <authorList>
            <person name="Wiens G.D."/>
            <person name="Rockey D.D."/>
            <person name="Wu Z."/>
            <person name="Chang J."/>
            <person name="Levy R."/>
            <person name="Crane S."/>
            <person name="Chen D.S."/>
            <person name="Capri G.R."/>
            <person name="Burnett J.R."/>
            <person name="Sudheesh P.S."/>
            <person name="Schipma M.J."/>
            <person name="Burd H."/>
            <person name="Bhattacharyya A."/>
            <person name="Rhodes L.D."/>
            <person name="Kaul R."/>
            <person name="Strom M.S."/>
        </authorList>
    </citation>
    <scope>NUCLEOTIDE SEQUENCE [LARGE SCALE GENOMIC DNA]</scope>
    <source>
        <strain evidence="2">ATCC 33209 / DSM 20767 / JCM 11484 / NBRC 15589 / NCIMB 2235</strain>
    </source>
</reference>
<dbReference type="KEGG" id="rsa:RSal33209_0790"/>